<gene>
    <name evidence="1" type="ORF">BCR43DRAFT_480987</name>
</gene>
<comment type="caution">
    <text evidence="1">The sequence shown here is derived from an EMBL/GenBank/DDBJ whole genome shotgun (WGS) entry which is preliminary data.</text>
</comment>
<name>A0A1X2GZ02_SYNRA</name>
<evidence type="ECO:0000313" key="1">
    <source>
        <dbReference type="EMBL" id="ORY89226.1"/>
    </source>
</evidence>
<dbReference type="Proteomes" id="UP000242180">
    <property type="component" value="Unassembled WGS sequence"/>
</dbReference>
<dbReference type="OMA" id="AYGHEEF"/>
<dbReference type="InterPro" id="IPR011989">
    <property type="entry name" value="ARM-like"/>
</dbReference>
<accession>A0A1X2GZ02</accession>
<protein>
    <submittedName>
        <fullName evidence="1">Armadillo-type protein</fullName>
    </submittedName>
</protein>
<dbReference type="Gene3D" id="1.25.10.10">
    <property type="entry name" value="Leucine-rich Repeat Variant"/>
    <property type="match status" value="1"/>
</dbReference>
<dbReference type="SUPFAM" id="SSF48371">
    <property type="entry name" value="ARM repeat"/>
    <property type="match status" value="1"/>
</dbReference>
<dbReference type="AlphaFoldDB" id="A0A1X2GZ02"/>
<dbReference type="OrthoDB" id="2967263at2759"/>
<sequence length="254" mass="28697">MARMTFGNTNMPKFCIQCLVRIVATADSTHAKTILNQLLDNGIVDLLAISLRSEDLELIYWASGLMHEFVMKDVAADQFRELKGVPSILTRLLAADEMYISRIVLRTLRYMAYGHEEFQQELIRSGATKKIMRCLSHDDEDVKYWCILCIHALASEVDSHVDIIESEEFPQLLEMGSSRRAHVAIHISDILSLICCISNNSKPLEPHVSILVPKLKSMMVSDEIDVQYNAVGAMFNLMAMRGTQGINPPPRKPY</sequence>
<evidence type="ECO:0000313" key="2">
    <source>
        <dbReference type="Proteomes" id="UP000242180"/>
    </source>
</evidence>
<dbReference type="EMBL" id="MCGN01000017">
    <property type="protein sequence ID" value="ORY89226.1"/>
    <property type="molecule type" value="Genomic_DNA"/>
</dbReference>
<proteinExistence type="predicted"/>
<reference evidence="1 2" key="1">
    <citation type="submission" date="2016-07" db="EMBL/GenBank/DDBJ databases">
        <title>Pervasive Adenine N6-methylation of Active Genes in Fungi.</title>
        <authorList>
            <consortium name="DOE Joint Genome Institute"/>
            <person name="Mondo S.J."/>
            <person name="Dannebaum R.O."/>
            <person name="Kuo R.C."/>
            <person name="Labutti K."/>
            <person name="Haridas S."/>
            <person name="Kuo A."/>
            <person name="Salamov A."/>
            <person name="Ahrendt S.R."/>
            <person name="Lipzen A."/>
            <person name="Sullivan W."/>
            <person name="Andreopoulos W.B."/>
            <person name="Clum A."/>
            <person name="Lindquist E."/>
            <person name="Daum C."/>
            <person name="Ramamoorthy G.K."/>
            <person name="Gryganskyi A."/>
            <person name="Culley D."/>
            <person name="Magnuson J.K."/>
            <person name="James T.Y."/>
            <person name="O'Malley M.A."/>
            <person name="Stajich J.E."/>
            <person name="Spatafora J.W."/>
            <person name="Visel A."/>
            <person name="Grigoriev I.V."/>
        </authorList>
    </citation>
    <scope>NUCLEOTIDE SEQUENCE [LARGE SCALE GENOMIC DNA]</scope>
    <source>
        <strain evidence="1 2">NRRL 2496</strain>
    </source>
</reference>
<dbReference type="InterPro" id="IPR016024">
    <property type="entry name" value="ARM-type_fold"/>
</dbReference>
<dbReference type="STRING" id="13706.A0A1X2GZ02"/>
<keyword evidence="2" id="KW-1185">Reference proteome</keyword>
<organism evidence="1 2">
    <name type="scientific">Syncephalastrum racemosum</name>
    <name type="common">Filamentous fungus</name>
    <dbReference type="NCBI Taxonomy" id="13706"/>
    <lineage>
        <taxon>Eukaryota</taxon>
        <taxon>Fungi</taxon>
        <taxon>Fungi incertae sedis</taxon>
        <taxon>Mucoromycota</taxon>
        <taxon>Mucoromycotina</taxon>
        <taxon>Mucoromycetes</taxon>
        <taxon>Mucorales</taxon>
        <taxon>Syncephalastraceae</taxon>
        <taxon>Syncephalastrum</taxon>
    </lineage>
</organism>
<dbReference type="InParanoid" id="A0A1X2GZ02"/>